<evidence type="ECO:0000256" key="8">
    <source>
        <dbReference type="ARBA" id="ARBA00022842"/>
    </source>
</evidence>
<dbReference type="SFLD" id="SFLDS00003">
    <property type="entry name" value="Haloacid_Dehalogenase"/>
    <property type="match status" value="1"/>
</dbReference>
<keyword evidence="7" id="KW-0378">Hydrolase</keyword>
<keyword evidence="8" id="KW-0460">Magnesium</keyword>
<reference evidence="11" key="1">
    <citation type="submission" date="2016-10" db="EMBL/GenBank/DDBJ databases">
        <authorList>
            <person name="Varghese N."/>
            <person name="Submissions S."/>
        </authorList>
    </citation>
    <scope>NUCLEOTIDE SEQUENCE [LARGE SCALE GENOMIC DNA]</scope>
    <source>
        <strain evidence="11">DSM 26922</strain>
    </source>
</reference>
<dbReference type="Gene3D" id="1.10.150.240">
    <property type="entry name" value="Putative phosphatase, domain 2"/>
    <property type="match status" value="1"/>
</dbReference>
<evidence type="ECO:0000313" key="10">
    <source>
        <dbReference type="EMBL" id="SDX44057.1"/>
    </source>
</evidence>
<dbReference type="InterPro" id="IPR041492">
    <property type="entry name" value="HAD_2"/>
</dbReference>
<dbReference type="InterPro" id="IPR050155">
    <property type="entry name" value="HAD-like_hydrolase_sf"/>
</dbReference>
<evidence type="ECO:0000256" key="4">
    <source>
        <dbReference type="ARBA" id="ARBA00006171"/>
    </source>
</evidence>
<evidence type="ECO:0000256" key="6">
    <source>
        <dbReference type="ARBA" id="ARBA00022723"/>
    </source>
</evidence>
<dbReference type="SFLD" id="SFLDG01129">
    <property type="entry name" value="C1.5:_HAD__Beta-PGM__Phosphata"/>
    <property type="match status" value="1"/>
</dbReference>
<dbReference type="GO" id="GO:0006281">
    <property type="term" value="P:DNA repair"/>
    <property type="evidence" value="ECO:0007669"/>
    <property type="project" value="TreeGrafter"/>
</dbReference>
<evidence type="ECO:0000256" key="3">
    <source>
        <dbReference type="ARBA" id="ARBA00004818"/>
    </source>
</evidence>
<dbReference type="Proteomes" id="UP000199441">
    <property type="component" value="Unassembled WGS sequence"/>
</dbReference>
<comment type="cofactor">
    <cofactor evidence="2">
        <name>Mg(2+)</name>
        <dbReference type="ChEBI" id="CHEBI:18420"/>
    </cofactor>
</comment>
<evidence type="ECO:0000256" key="2">
    <source>
        <dbReference type="ARBA" id="ARBA00001946"/>
    </source>
</evidence>
<dbReference type="Gene3D" id="3.40.50.1000">
    <property type="entry name" value="HAD superfamily/HAD-like"/>
    <property type="match status" value="1"/>
</dbReference>
<protein>
    <recommendedName>
        <fullName evidence="5">phosphoglycolate phosphatase</fullName>
        <ecNumber evidence="5">3.1.3.18</ecNumber>
    </recommendedName>
</protein>
<organism evidence="10 11">
    <name type="scientific">Litoreibacter albidus</name>
    <dbReference type="NCBI Taxonomy" id="670155"/>
    <lineage>
        <taxon>Bacteria</taxon>
        <taxon>Pseudomonadati</taxon>
        <taxon>Pseudomonadota</taxon>
        <taxon>Alphaproteobacteria</taxon>
        <taxon>Rhodobacterales</taxon>
        <taxon>Roseobacteraceae</taxon>
        <taxon>Litoreibacter</taxon>
    </lineage>
</organism>
<dbReference type="PANTHER" id="PTHR43434:SF1">
    <property type="entry name" value="PHOSPHOGLYCOLATE PHOSPHATASE"/>
    <property type="match status" value="1"/>
</dbReference>
<dbReference type="GO" id="GO:0005829">
    <property type="term" value="C:cytosol"/>
    <property type="evidence" value="ECO:0007669"/>
    <property type="project" value="TreeGrafter"/>
</dbReference>
<keyword evidence="11" id="KW-1185">Reference proteome</keyword>
<dbReference type="InterPro" id="IPR023214">
    <property type="entry name" value="HAD_sf"/>
</dbReference>
<name>A0A1H3BQD3_9RHOB</name>
<dbReference type="NCBIfam" id="TIGR01449">
    <property type="entry name" value="PGP_bact"/>
    <property type="match status" value="1"/>
</dbReference>
<dbReference type="STRING" id="670155.SAMN04488001_3232"/>
<dbReference type="InterPro" id="IPR036412">
    <property type="entry name" value="HAD-like_sf"/>
</dbReference>
<dbReference type="SUPFAM" id="SSF56784">
    <property type="entry name" value="HAD-like"/>
    <property type="match status" value="1"/>
</dbReference>
<dbReference type="NCBIfam" id="TIGR01549">
    <property type="entry name" value="HAD-SF-IA-v1"/>
    <property type="match status" value="1"/>
</dbReference>
<dbReference type="AlphaFoldDB" id="A0A1H3BQD3"/>
<dbReference type="PRINTS" id="PR00413">
    <property type="entry name" value="HADHALOGNASE"/>
</dbReference>
<dbReference type="InterPro" id="IPR006439">
    <property type="entry name" value="HAD-SF_hydro_IA"/>
</dbReference>
<dbReference type="GO" id="GO:0008967">
    <property type="term" value="F:phosphoglycolate phosphatase activity"/>
    <property type="evidence" value="ECO:0007669"/>
    <property type="project" value="UniProtKB-EC"/>
</dbReference>
<evidence type="ECO:0000313" key="11">
    <source>
        <dbReference type="Proteomes" id="UP000199441"/>
    </source>
</evidence>
<dbReference type="GO" id="GO:0005975">
    <property type="term" value="P:carbohydrate metabolic process"/>
    <property type="evidence" value="ECO:0007669"/>
    <property type="project" value="InterPro"/>
</dbReference>
<keyword evidence="9" id="KW-0119">Carbohydrate metabolism</keyword>
<gene>
    <name evidence="10" type="ORF">SAMN04488001_3232</name>
</gene>
<dbReference type="PANTHER" id="PTHR43434">
    <property type="entry name" value="PHOSPHOGLYCOLATE PHOSPHATASE"/>
    <property type="match status" value="1"/>
</dbReference>
<dbReference type="RefSeq" id="WP_089947953.1">
    <property type="nucleotide sequence ID" value="NZ_FNOI01000007.1"/>
</dbReference>
<keyword evidence="6" id="KW-0479">Metal-binding</keyword>
<evidence type="ECO:0000256" key="1">
    <source>
        <dbReference type="ARBA" id="ARBA00000830"/>
    </source>
</evidence>
<dbReference type="EMBL" id="FNOI01000007">
    <property type="protein sequence ID" value="SDX44057.1"/>
    <property type="molecule type" value="Genomic_DNA"/>
</dbReference>
<dbReference type="EC" id="3.1.3.18" evidence="5"/>
<dbReference type="GO" id="GO:0046872">
    <property type="term" value="F:metal ion binding"/>
    <property type="evidence" value="ECO:0007669"/>
    <property type="project" value="UniProtKB-KW"/>
</dbReference>
<evidence type="ECO:0000256" key="5">
    <source>
        <dbReference type="ARBA" id="ARBA00013078"/>
    </source>
</evidence>
<sequence length="214" mass="23024">MKAVIFDLDGTLVHSAPDIHAAANVMLAKAGREPVTLDQVISFIGNGIEKLVERCLRATGGAPADMAPHYAEMNRAYAKDLTTLTRVFDGVRKALDAVDVPMALCTNKPEIPARALCDQLDLTRYFTVITGGDSTQAKKPDPLPLVHTALALGLSVEECLYVGDSVTDFRTARAAGMQFAFFTGGYQPTPVNGLAPEECFDSWNSVNLGQFYLA</sequence>
<comment type="similarity">
    <text evidence="4">Belongs to the HAD-like hydrolase superfamily. CbbY/CbbZ/Gph/YieH family.</text>
</comment>
<comment type="catalytic activity">
    <reaction evidence="1">
        <text>2-phosphoglycolate + H2O = glycolate + phosphate</text>
        <dbReference type="Rhea" id="RHEA:14369"/>
        <dbReference type="ChEBI" id="CHEBI:15377"/>
        <dbReference type="ChEBI" id="CHEBI:29805"/>
        <dbReference type="ChEBI" id="CHEBI:43474"/>
        <dbReference type="ChEBI" id="CHEBI:58033"/>
        <dbReference type="EC" id="3.1.3.18"/>
    </reaction>
</comment>
<dbReference type="InterPro" id="IPR023198">
    <property type="entry name" value="PGP-like_dom2"/>
</dbReference>
<dbReference type="InterPro" id="IPR037512">
    <property type="entry name" value="PGPase_prok"/>
</dbReference>
<dbReference type="Pfam" id="PF13419">
    <property type="entry name" value="HAD_2"/>
    <property type="match status" value="1"/>
</dbReference>
<proteinExistence type="inferred from homology"/>
<dbReference type="NCBIfam" id="TIGR01509">
    <property type="entry name" value="HAD-SF-IA-v3"/>
    <property type="match status" value="1"/>
</dbReference>
<evidence type="ECO:0000256" key="9">
    <source>
        <dbReference type="ARBA" id="ARBA00023277"/>
    </source>
</evidence>
<comment type="pathway">
    <text evidence="3">Organic acid metabolism; glycolate biosynthesis; glycolate from 2-phosphoglycolate: step 1/1.</text>
</comment>
<accession>A0A1H3BQD3</accession>
<dbReference type="OrthoDB" id="9793014at2"/>
<evidence type="ECO:0000256" key="7">
    <source>
        <dbReference type="ARBA" id="ARBA00022801"/>
    </source>
</evidence>